<comment type="similarity">
    <text evidence="2">Belongs to the AMY1 family.</text>
</comment>
<dbReference type="Proteomes" id="UP000467841">
    <property type="component" value="Unassembled WGS sequence"/>
</dbReference>
<dbReference type="EMBL" id="CACVBM020000710">
    <property type="protein sequence ID" value="CAA7022582.1"/>
    <property type="molecule type" value="Genomic_DNA"/>
</dbReference>
<keyword evidence="3" id="KW-0539">Nucleus</keyword>
<keyword evidence="6" id="KW-1185">Reference proteome</keyword>
<name>A0A6D2I6S6_9BRAS</name>
<gene>
    <name evidence="5" type="ORF">MERR_LOCUS9817</name>
</gene>
<dbReference type="InterPro" id="IPR026060">
    <property type="entry name" value="AMY1"/>
</dbReference>
<dbReference type="OrthoDB" id="524165at2759"/>
<reference evidence="5" key="1">
    <citation type="submission" date="2020-01" db="EMBL/GenBank/DDBJ databases">
        <authorList>
            <person name="Mishra B."/>
        </authorList>
    </citation>
    <scope>NUCLEOTIDE SEQUENCE [LARGE SCALE GENOMIC DNA]</scope>
</reference>
<sequence>MFHLFRDANLNTAIDPRCGFFQHILLPKFAVILPHPPMVVLSTTERIYVGKEDNLQRNHPPYMCCHGGSSVCIIQVTGYVRVSYFKYISSPRTGSPMERSQTEIFSPPVVFPKTNSFNLSKSEKEAKKEAFRKYLESSGVLDSLTEVLVALYEQNDKPSSALEFIQQNLGGPSVSEYERLQAEKSDLQIIQFFWLNVRKLLERWSEELAVKKPSKEDEDREAIEDEHTTLANPHHH</sequence>
<dbReference type="AlphaFoldDB" id="A0A6D2I6S6"/>
<dbReference type="PANTHER" id="PTHR13168">
    <property type="entry name" value="ASSOCIATE OF C-MYC AMY-1"/>
    <property type="match status" value="1"/>
</dbReference>
<protein>
    <submittedName>
        <fullName evidence="5">Uncharacterized protein</fullName>
    </submittedName>
</protein>
<dbReference type="GO" id="GO:0003713">
    <property type="term" value="F:transcription coactivator activity"/>
    <property type="evidence" value="ECO:0007669"/>
    <property type="project" value="InterPro"/>
</dbReference>
<dbReference type="PANTHER" id="PTHR13168:SF0">
    <property type="entry name" value="C-MYC-BINDING PROTEIN"/>
    <property type="match status" value="1"/>
</dbReference>
<comment type="caution">
    <text evidence="5">The sequence shown here is derived from an EMBL/GenBank/DDBJ whole genome shotgun (WGS) entry which is preliminary data.</text>
</comment>
<evidence type="ECO:0000256" key="1">
    <source>
        <dbReference type="ARBA" id="ARBA00004123"/>
    </source>
</evidence>
<comment type="subcellular location">
    <subcellularLocation>
        <location evidence="1">Nucleus</location>
    </subcellularLocation>
</comment>
<accession>A0A6D2I6S6</accession>
<dbReference type="PRINTS" id="PR02028">
    <property type="entry name" value="CMYCBINDINGP"/>
</dbReference>
<dbReference type="GO" id="GO:0005634">
    <property type="term" value="C:nucleus"/>
    <property type="evidence" value="ECO:0007669"/>
    <property type="project" value="UniProtKB-SubCell"/>
</dbReference>
<proteinExistence type="inferred from homology"/>
<evidence type="ECO:0000313" key="6">
    <source>
        <dbReference type="Proteomes" id="UP000467841"/>
    </source>
</evidence>
<organism evidence="5 6">
    <name type="scientific">Microthlaspi erraticum</name>
    <dbReference type="NCBI Taxonomy" id="1685480"/>
    <lineage>
        <taxon>Eukaryota</taxon>
        <taxon>Viridiplantae</taxon>
        <taxon>Streptophyta</taxon>
        <taxon>Embryophyta</taxon>
        <taxon>Tracheophyta</taxon>
        <taxon>Spermatophyta</taxon>
        <taxon>Magnoliopsida</taxon>
        <taxon>eudicotyledons</taxon>
        <taxon>Gunneridae</taxon>
        <taxon>Pentapetalae</taxon>
        <taxon>rosids</taxon>
        <taxon>malvids</taxon>
        <taxon>Brassicales</taxon>
        <taxon>Brassicaceae</taxon>
        <taxon>Coluteocarpeae</taxon>
        <taxon>Microthlaspi</taxon>
    </lineage>
</organism>
<evidence type="ECO:0000256" key="3">
    <source>
        <dbReference type="ARBA" id="ARBA00023242"/>
    </source>
</evidence>
<evidence type="ECO:0000313" key="5">
    <source>
        <dbReference type="EMBL" id="CAA7022582.1"/>
    </source>
</evidence>
<evidence type="ECO:0000256" key="2">
    <source>
        <dbReference type="ARBA" id="ARBA00009389"/>
    </source>
</evidence>
<evidence type="ECO:0000256" key="4">
    <source>
        <dbReference type="SAM" id="MobiDB-lite"/>
    </source>
</evidence>
<feature type="region of interest" description="Disordered" evidence="4">
    <location>
        <begin position="212"/>
        <end position="236"/>
    </location>
</feature>